<gene>
    <name evidence="1" type="ORF">DW888_12575</name>
</gene>
<name>A0A413VLT6_9BACE</name>
<accession>A0A413VLT6</accession>
<protein>
    <submittedName>
        <fullName evidence="1">Uncharacterized protein</fullName>
    </submittedName>
</protein>
<sequence>MIRSEMNSSNQLTENVLKEYKKSVGDVVLVAISPRTSIELPAHLSQAERDLRIEIYKKLHSSKV</sequence>
<dbReference type="EMBL" id="QSGO01000009">
    <property type="protein sequence ID" value="RHB34503.1"/>
    <property type="molecule type" value="Genomic_DNA"/>
</dbReference>
<reference evidence="1 2" key="1">
    <citation type="submission" date="2018-08" db="EMBL/GenBank/DDBJ databases">
        <title>A genome reference for cultivated species of the human gut microbiota.</title>
        <authorList>
            <person name="Zou Y."/>
            <person name="Xue W."/>
            <person name="Luo G."/>
        </authorList>
    </citation>
    <scope>NUCLEOTIDE SEQUENCE [LARGE SCALE GENOMIC DNA]</scope>
    <source>
        <strain evidence="1 2">AM40-30BH</strain>
    </source>
</reference>
<dbReference type="Proteomes" id="UP000284379">
    <property type="component" value="Unassembled WGS sequence"/>
</dbReference>
<evidence type="ECO:0000313" key="1">
    <source>
        <dbReference type="EMBL" id="RHB34503.1"/>
    </source>
</evidence>
<evidence type="ECO:0000313" key="2">
    <source>
        <dbReference type="Proteomes" id="UP000284379"/>
    </source>
</evidence>
<proteinExistence type="predicted"/>
<organism evidence="1 2">
    <name type="scientific">Bacteroides nordii</name>
    <dbReference type="NCBI Taxonomy" id="291645"/>
    <lineage>
        <taxon>Bacteria</taxon>
        <taxon>Pseudomonadati</taxon>
        <taxon>Bacteroidota</taxon>
        <taxon>Bacteroidia</taxon>
        <taxon>Bacteroidales</taxon>
        <taxon>Bacteroidaceae</taxon>
        <taxon>Bacteroides</taxon>
    </lineage>
</organism>
<dbReference type="AlphaFoldDB" id="A0A413VLT6"/>
<comment type="caution">
    <text evidence="1">The sequence shown here is derived from an EMBL/GenBank/DDBJ whole genome shotgun (WGS) entry which is preliminary data.</text>
</comment>